<proteinExistence type="predicted"/>
<dbReference type="AlphaFoldDB" id="A0A0G0GZP9"/>
<dbReference type="Gene3D" id="1.10.287.130">
    <property type="match status" value="1"/>
</dbReference>
<comment type="catalytic activity">
    <reaction evidence="1">
        <text>ATP + protein L-histidine = ADP + protein N-phospho-L-histidine.</text>
        <dbReference type="EC" id="2.7.13.3"/>
    </reaction>
</comment>
<reference evidence="10 11" key="1">
    <citation type="journal article" date="2015" name="Nature">
        <title>rRNA introns, odd ribosomes, and small enigmatic genomes across a large radiation of phyla.</title>
        <authorList>
            <person name="Brown C.T."/>
            <person name="Hug L.A."/>
            <person name="Thomas B.C."/>
            <person name="Sharon I."/>
            <person name="Castelle C.J."/>
            <person name="Singh A."/>
            <person name="Wilkins M.J."/>
            <person name="Williams K.H."/>
            <person name="Banfield J.F."/>
        </authorList>
    </citation>
    <scope>NUCLEOTIDE SEQUENCE [LARGE SCALE GENOMIC DNA]</scope>
</reference>
<comment type="caution">
    <text evidence="10">The sequence shown here is derived from an EMBL/GenBank/DDBJ whole genome shotgun (WGS) entry which is preliminary data.</text>
</comment>
<dbReference type="GO" id="GO:0005524">
    <property type="term" value="F:ATP binding"/>
    <property type="evidence" value="ECO:0007669"/>
    <property type="project" value="UniProtKB-KW"/>
</dbReference>
<evidence type="ECO:0000256" key="1">
    <source>
        <dbReference type="ARBA" id="ARBA00000085"/>
    </source>
</evidence>
<dbReference type="SMART" id="SM00387">
    <property type="entry name" value="HATPase_c"/>
    <property type="match status" value="1"/>
</dbReference>
<evidence type="ECO:0000256" key="2">
    <source>
        <dbReference type="ARBA" id="ARBA00012438"/>
    </source>
</evidence>
<dbReference type="EC" id="2.7.13.3" evidence="2"/>
<keyword evidence="4" id="KW-0808">Transferase</keyword>
<dbReference type="InterPro" id="IPR036097">
    <property type="entry name" value="HisK_dim/P_sf"/>
</dbReference>
<evidence type="ECO:0000256" key="4">
    <source>
        <dbReference type="ARBA" id="ARBA00022679"/>
    </source>
</evidence>
<evidence type="ECO:0000313" key="11">
    <source>
        <dbReference type="Proteomes" id="UP000034852"/>
    </source>
</evidence>
<dbReference type="InterPro" id="IPR003594">
    <property type="entry name" value="HATPase_dom"/>
</dbReference>
<dbReference type="InterPro" id="IPR036890">
    <property type="entry name" value="HATPase_C_sf"/>
</dbReference>
<name>A0A0G0GZP9_9BACT</name>
<gene>
    <name evidence="10" type="ORF">US52_C0023G0012</name>
</gene>
<dbReference type="EMBL" id="LBTH01000023">
    <property type="protein sequence ID" value="KKQ35512.1"/>
    <property type="molecule type" value="Genomic_DNA"/>
</dbReference>
<keyword evidence="8" id="KW-0902">Two-component regulatory system</keyword>
<dbReference type="SUPFAM" id="SSF47384">
    <property type="entry name" value="Homodimeric domain of signal transducing histidine kinase"/>
    <property type="match status" value="1"/>
</dbReference>
<dbReference type="InterPro" id="IPR005467">
    <property type="entry name" value="His_kinase_dom"/>
</dbReference>
<evidence type="ECO:0000313" key="10">
    <source>
        <dbReference type="EMBL" id="KKQ35512.1"/>
    </source>
</evidence>
<evidence type="ECO:0000256" key="3">
    <source>
        <dbReference type="ARBA" id="ARBA00022553"/>
    </source>
</evidence>
<feature type="domain" description="Histidine kinase" evidence="9">
    <location>
        <begin position="60"/>
        <end position="277"/>
    </location>
</feature>
<evidence type="ECO:0000256" key="7">
    <source>
        <dbReference type="ARBA" id="ARBA00022840"/>
    </source>
</evidence>
<evidence type="ECO:0000256" key="6">
    <source>
        <dbReference type="ARBA" id="ARBA00022777"/>
    </source>
</evidence>
<evidence type="ECO:0000259" key="9">
    <source>
        <dbReference type="PROSITE" id="PS50109"/>
    </source>
</evidence>
<dbReference type="Gene3D" id="3.30.565.10">
    <property type="entry name" value="Histidine kinase-like ATPase, C-terminal domain"/>
    <property type="match status" value="1"/>
</dbReference>
<dbReference type="PROSITE" id="PS50109">
    <property type="entry name" value="HIS_KIN"/>
    <property type="match status" value="1"/>
</dbReference>
<protein>
    <recommendedName>
        <fullName evidence="2">histidine kinase</fullName>
        <ecNumber evidence="2">2.7.13.3</ecNumber>
    </recommendedName>
</protein>
<dbReference type="PRINTS" id="PR00344">
    <property type="entry name" value="BCTRLSENSOR"/>
</dbReference>
<dbReference type="PANTHER" id="PTHR43065:SF10">
    <property type="entry name" value="PEROXIDE STRESS-ACTIVATED HISTIDINE KINASE MAK3"/>
    <property type="match status" value="1"/>
</dbReference>
<dbReference type="InterPro" id="IPR003661">
    <property type="entry name" value="HisK_dim/P_dom"/>
</dbReference>
<dbReference type="CDD" id="cd00082">
    <property type="entry name" value="HisKA"/>
    <property type="match status" value="1"/>
</dbReference>
<dbReference type="PANTHER" id="PTHR43065">
    <property type="entry name" value="SENSOR HISTIDINE KINASE"/>
    <property type="match status" value="1"/>
</dbReference>
<keyword evidence="7" id="KW-0067">ATP-binding</keyword>
<evidence type="ECO:0000256" key="8">
    <source>
        <dbReference type="ARBA" id="ARBA00023012"/>
    </source>
</evidence>
<dbReference type="GO" id="GO:0000155">
    <property type="term" value="F:phosphorelay sensor kinase activity"/>
    <property type="evidence" value="ECO:0007669"/>
    <property type="project" value="InterPro"/>
</dbReference>
<sequence>MLGPKALTQIKTYNKKASFEQLNSTLLNVFKRRINKVQLIRQEELFRYNQLATLGELSAGLTHEIVTPLSNIKFNLSVIKCQEKSSIKEELSAALNGVEHIDSLIQSYLSHLKGEDRYMYFAPHDEISKAQNLLEFRIRKNRIKLLTEVDKKALILGNPIKFNQVIINLLKNAIDTYKSSDQSDLEESEDDFKVIEIKEQSSNTHFKLKIVDFGAGIEPQNKHKIFDKFFTTKPLGEGTGLGLPICKNIIEKNFNGRLNLISLKTPTIFQISIPWPEKMKSKAKKYKLIKLEDHLESNYTKEQINEIKAGAKKIISRTSKKS</sequence>
<dbReference type="Proteomes" id="UP000034852">
    <property type="component" value="Unassembled WGS sequence"/>
</dbReference>
<keyword evidence="6" id="KW-0418">Kinase</keyword>
<accession>A0A0G0GZP9</accession>
<evidence type="ECO:0000256" key="5">
    <source>
        <dbReference type="ARBA" id="ARBA00022741"/>
    </source>
</evidence>
<keyword evidence="3" id="KW-0597">Phosphoprotein</keyword>
<dbReference type="Pfam" id="PF02518">
    <property type="entry name" value="HATPase_c"/>
    <property type="match status" value="1"/>
</dbReference>
<organism evidence="10 11">
    <name type="scientific">candidate division WS6 bacterium GW2011_GWA2_37_6</name>
    <dbReference type="NCBI Taxonomy" id="1619087"/>
    <lineage>
        <taxon>Bacteria</taxon>
        <taxon>Candidatus Dojkabacteria</taxon>
    </lineage>
</organism>
<dbReference type="InterPro" id="IPR004358">
    <property type="entry name" value="Sig_transdc_His_kin-like_C"/>
</dbReference>
<keyword evidence="5" id="KW-0547">Nucleotide-binding</keyword>
<dbReference type="SUPFAM" id="SSF55874">
    <property type="entry name" value="ATPase domain of HSP90 chaperone/DNA topoisomerase II/histidine kinase"/>
    <property type="match status" value="1"/>
</dbReference>